<evidence type="ECO:0000313" key="2">
    <source>
        <dbReference type="EMBL" id="KAI5323753.1"/>
    </source>
</evidence>
<organism evidence="2 3">
    <name type="scientific">Prunus dulcis</name>
    <name type="common">Almond</name>
    <name type="synonym">Amygdalus dulcis</name>
    <dbReference type="NCBI Taxonomy" id="3755"/>
    <lineage>
        <taxon>Eukaryota</taxon>
        <taxon>Viridiplantae</taxon>
        <taxon>Streptophyta</taxon>
        <taxon>Embryophyta</taxon>
        <taxon>Tracheophyta</taxon>
        <taxon>Spermatophyta</taxon>
        <taxon>Magnoliopsida</taxon>
        <taxon>eudicotyledons</taxon>
        <taxon>Gunneridae</taxon>
        <taxon>Pentapetalae</taxon>
        <taxon>rosids</taxon>
        <taxon>fabids</taxon>
        <taxon>Rosales</taxon>
        <taxon>Rosaceae</taxon>
        <taxon>Amygdaloideae</taxon>
        <taxon>Amygdaleae</taxon>
        <taxon>Prunus</taxon>
    </lineage>
</organism>
<gene>
    <name evidence="2" type="ORF">L3X38_032825</name>
</gene>
<evidence type="ECO:0008006" key="4">
    <source>
        <dbReference type="Google" id="ProtNLM"/>
    </source>
</evidence>
<feature type="compositionally biased region" description="Low complexity" evidence="1">
    <location>
        <begin position="7"/>
        <end position="21"/>
    </location>
</feature>
<sequence>MNPQIVSNSFPLRSRSSSPRIHPNPRRNARLNPPPSIKTALPSPWQINETRVSTTALASSVQSHFESFYLVGKEEVSVDHIGRDWYKIKFCSEEDVDYVGQIFALQRWKPDFSPFHASVESIVCWVRIPFLPLHYKDPDVLSDLVSILETPISIDQASMVGKQSMFVRVCLENNEEKDVGWTVVSNGKGKAKSAVRDGRTFNEVARGIHIVDGVSSPIPKVYFKEAGPSGVDKGKNLMSDPGLSHE</sequence>
<evidence type="ECO:0000256" key="1">
    <source>
        <dbReference type="SAM" id="MobiDB-lite"/>
    </source>
</evidence>
<comment type="caution">
    <text evidence="2">The sequence shown here is derived from an EMBL/GenBank/DDBJ whole genome shotgun (WGS) entry which is preliminary data.</text>
</comment>
<protein>
    <recommendedName>
        <fullName evidence="4">DUF4283 domain-containing protein</fullName>
    </recommendedName>
</protein>
<reference evidence="2 3" key="1">
    <citation type="journal article" date="2022" name="G3 (Bethesda)">
        <title>Whole-genome sequence and methylome profiling of the almond [Prunus dulcis (Mill.) D.A. Webb] cultivar 'Nonpareil'.</title>
        <authorList>
            <person name="D'Amico-Willman K.M."/>
            <person name="Ouma W.Z."/>
            <person name="Meulia T."/>
            <person name="Sideli G.M."/>
            <person name="Gradziel T.M."/>
            <person name="Fresnedo-Ramirez J."/>
        </authorList>
    </citation>
    <scope>NUCLEOTIDE SEQUENCE [LARGE SCALE GENOMIC DNA]</scope>
    <source>
        <strain evidence="2">Clone GOH B32 T37-40</strain>
    </source>
</reference>
<accession>A0AAD4YX07</accession>
<dbReference type="Proteomes" id="UP001054821">
    <property type="component" value="Chromosome 6"/>
</dbReference>
<feature type="region of interest" description="Disordered" evidence="1">
    <location>
        <begin position="1"/>
        <end position="37"/>
    </location>
</feature>
<dbReference type="PANTHER" id="PTHR31286:SF99">
    <property type="entry name" value="DUF4283 DOMAIN-CONTAINING PROTEIN"/>
    <property type="match status" value="1"/>
</dbReference>
<dbReference type="EMBL" id="JAJFAZ020000006">
    <property type="protein sequence ID" value="KAI5323753.1"/>
    <property type="molecule type" value="Genomic_DNA"/>
</dbReference>
<proteinExistence type="predicted"/>
<evidence type="ECO:0000313" key="3">
    <source>
        <dbReference type="Proteomes" id="UP001054821"/>
    </source>
</evidence>
<name>A0AAD4YX07_PRUDU</name>
<dbReference type="InterPro" id="IPR040256">
    <property type="entry name" value="At4g02000-like"/>
</dbReference>
<dbReference type="PANTHER" id="PTHR31286">
    <property type="entry name" value="GLYCINE-RICH CELL WALL STRUCTURAL PROTEIN 1.8-LIKE"/>
    <property type="match status" value="1"/>
</dbReference>
<keyword evidence="3" id="KW-1185">Reference proteome</keyword>
<dbReference type="AlphaFoldDB" id="A0AAD4YX07"/>